<dbReference type="InterPro" id="IPR050109">
    <property type="entry name" value="HTH-type_TetR-like_transc_reg"/>
</dbReference>
<accession>A0A7X1FUF3</accession>
<dbReference type="PROSITE" id="PS50977">
    <property type="entry name" value="HTH_TETR_2"/>
    <property type="match status" value="1"/>
</dbReference>
<name>A0A7X1FUF3_9SPHN</name>
<sequence length="198" mass="21713">MNLAKSDLDRPRDVRRALIEAGRALLNEEGADGLSLRATSRRAGVSPGAPYKHFADKKALLEAIADEGFDELCAETGSAFDRYASGPERIRALCLIYVEFALRNPLLYGVMMSATRSRELVNDGGRGQAEVVRLMRLSIASASGLTIDDRAVELRALAVWFALHGLIELHSFRAVQTMRTASENLHDFLDEIIAQIVG</sequence>
<dbReference type="InterPro" id="IPR025996">
    <property type="entry name" value="MT1864/Rv1816-like_C"/>
</dbReference>
<evidence type="ECO:0000256" key="1">
    <source>
        <dbReference type="ARBA" id="ARBA00023015"/>
    </source>
</evidence>
<keyword evidence="2 4" id="KW-0238">DNA-binding</keyword>
<dbReference type="Pfam" id="PF13305">
    <property type="entry name" value="TetR_C_33"/>
    <property type="match status" value="1"/>
</dbReference>
<dbReference type="InterPro" id="IPR009057">
    <property type="entry name" value="Homeodomain-like_sf"/>
</dbReference>
<dbReference type="Gene3D" id="1.10.357.10">
    <property type="entry name" value="Tetracycline Repressor, domain 2"/>
    <property type="match status" value="1"/>
</dbReference>
<dbReference type="GO" id="GO:0000976">
    <property type="term" value="F:transcription cis-regulatory region binding"/>
    <property type="evidence" value="ECO:0007669"/>
    <property type="project" value="TreeGrafter"/>
</dbReference>
<dbReference type="Proteomes" id="UP000566813">
    <property type="component" value="Unassembled WGS sequence"/>
</dbReference>
<protein>
    <submittedName>
        <fullName evidence="6">TetR/AcrR family transcriptional regulator</fullName>
    </submittedName>
</protein>
<evidence type="ECO:0000313" key="6">
    <source>
        <dbReference type="EMBL" id="MBC2667193.1"/>
    </source>
</evidence>
<dbReference type="GO" id="GO:0003700">
    <property type="term" value="F:DNA-binding transcription factor activity"/>
    <property type="evidence" value="ECO:0007669"/>
    <property type="project" value="TreeGrafter"/>
</dbReference>
<feature type="DNA-binding region" description="H-T-H motif" evidence="4">
    <location>
        <begin position="35"/>
        <end position="54"/>
    </location>
</feature>
<dbReference type="InterPro" id="IPR036271">
    <property type="entry name" value="Tet_transcr_reg_TetR-rel_C_sf"/>
</dbReference>
<dbReference type="PANTHER" id="PTHR30055">
    <property type="entry name" value="HTH-TYPE TRANSCRIPTIONAL REGULATOR RUTR"/>
    <property type="match status" value="1"/>
</dbReference>
<dbReference type="InterPro" id="IPR001647">
    <property type="entry name" value="HTH_TetR"/>
</dbReference>
<evidence type="ECO:0000256" key="4">
    <source>
        <dbReference type="PROSITE-ProRule" id="PRU00335"/>
    </source>
</evidence>
<gene>
    <name evidence="6" type="ORF">H7F51_16860</name>
</gene>
<dbReference type="AlphaFoldDB" id="A0A7X1FUF3"/>
<dbReference type="SUPFAM" id="SSF46689">
    <property type="entry name" value="Homeodomain-like"/>
    <property type="match status" value="1"/>
</dbReference>
<evidence type="ECO:0000256" key="2">
    <source>
        <dbReference type="ARBA" id="ARBA00023125"/>
    </source>
</evidence>
<organism evidence="6 7">
    <name type="scientific">Novosphingobium flavum</name>
    <dbReference type="NCBI Taxonomy" id="1778672"/>
    <lineage>
        <taxon>Bacteria</taxon>
        <taxon>Pseudomonadati</taxon>
        <taxon>Pseudomonadota</taxon>
        <taxon>Alphaproteobacteria</taxon>
        <taxon>Sphingomonadales</taxon>
        <taxon>Sphingomonadaceae</taxon>
        <taxon>Novosphingobium</taxon>
    </lineage>
</organism>
<feature type="domain" description="HTH tetR-type" evidence="5">
    <location>
        <begin position="12"/>
        <end position="72"/>
    </location>
</feature>
<dbReference type="Pfam" id="PF00440">
    <property type="entry name" value="TetR_N"/>
    <property type="match status" value="1"/>
</dbReference>
<dbReference type="EMBL" id="JACLAW010000016">
    <property type="protein sequence ID" value="MBC2667193.1"/>
    <property type="molecule type" value="Genomic_DNA"/>
</dbReference>
<keyword evidence="1" id="KW-0805">Transcription regulation</keyword>
<reference evidence="6 7" key="1">
    <citation type="submission" date="2020-08" db="EMBL/GenBank/DDBJ databases">
        <title>The genome sequence of type strain Novosphingobium flavum NBRC 111647.</title>
        <authorList>
            <person name="Liu Y."/>
        </authorList>
    </citation>
    <scope>NUCLEOTIDE SEQUENCE [LARGE SCALE GENOMIC DNA]</scope>
    <source>
        <strain evidence="6 7">NBRC 111647</strain>
    </source>
</reference>
<dbReference type="PRINTS" id="PR00455">
    <property type="entry name" value="HTHTETR"/>
</dbReference>
<evidence type="ECO:0000313" key="7">
    <source>
        <dbReference type="Proteomes" id="UP000566813"/>
    </source>
</evidence>
<evidence type="ECO:0000256" key="3">
    <source>
        <dbReference type="ARBA" id="ARBA00023163"/>
    </source>
</evidence>
<dbReference type="PANTHER" id="PTHR30055:SF220">
    <property type="entry name" value="TETR-FAMILY REGULATORY PROTEIN"/>
    <property type="match status" value="1"/>
</dbReference>
<dbReference type="SUPFAM" id="SSF48498">
    <property type="entry name" value="Tetracyclin repressor-like, C-terminal domain"/>
    <property type="match status" value="1"/>
</dbReference>
<keyword evidence="3" id="KW-0804">Transcription</keyword>
<dbReference type="RefSeq" id="WP_185665494.1">
    <property type="nucleotide sequence ID" value="NZ_JACLAW010000016.1"/>
</dbReference>
<keyword evidence="7" id="KW-1185">Reference proteome</keyword>
<proteinExistence type="predicted"/>
<comment type="caution">
    <text evidence="6">The sequence shown here is derived from an EMBL/GenBank/DDBJ whole genome shotgun (WGS) entry which is preliminary data.</text>
</comment>
<evidence type="ECO:0000259" key="5">
    <source>
        <dbReference type="PROSITE" id="PS50977"/>
    </source>
</evidence>